<evidence type="ECO:0000256" key="3">
    <source>
        <dbReference type="ARBA" id="ARBA00012438"/>
    </source>
</evidence>
<dbReference type="EC" id="2.7.13.3" evidence="3"/>
<dbReference type="OrthoDB" id="9806130at2"/>
<evidence type="ECO:0000313" key="13">
    <source>
        <dbReference type="Proteomes" id="UP000264006"/>
    </source>
</evidence>
<protein>
    <recommendedName>
        <fullName evidence="3">histidine kinase</fullName>
        <ecNumber evidence="3">2.7.13.3</ecNumber>
    </recommendedName>
</protein>
<dbReference type="Gene3D" id="1.10.287.130">
    <property type="match status" value="1"/>
</dbReference>
<dbReference type="SUPFAM" id="SSF47384">
    <property type="entry name" value="Homodimeric domain of signal transducing histidine kinase"/>
    <property type="match status" value="1"/>
</dbReference>
<dbReference type="PROSITE" id="PS50109">
    <property type="entry name" value="HIS_KIN"/>
    <property type="match status" value="1"/>
</dbReference>
<dbReference type="SUPFAM" id="SSF55874">
    <property type="entry name" value="ATPase domain of HSP90 chaperone/DNA topoisomerase II/histidine kinase"/>
    <property type="match status" value="1"/>
</dbReference>
<dbReference type="InterPro" id="IPR036097">
    <property type="entry name" value="HisK_dim/P_sf"/>
</dbReference>
<feature type="domain" description="Histidine kinase" evidence="11">
    <location>
        <begin position="31"/>
        <end position="236"/>
    </location>
</feature>
<dbReference type="GO" id="GO:0005886">
    <property type="term" value="C:plasma membrane"/>
    <property type="evidence" value="ECO:0007669"/>
    <property type="project" value="UniProtKB-SubCell"/>
</dbReference>
<dbReference type="InterPro" id="IPR036890">
    <property type="entry name" value="HATPase_C_sf"/>
</dbReference>
<dbReference type="InterPro" id="IPR003594">
    <property type="entry name" value="HATPase_dom"/>
</dbReference>
<evidence type="ECO:0000256" key="2">
    <source>
        <dbReference type="ARBA" id="ARBA00004236"/>
    </source>
</evidence>
<dbReference type="InterPro" id="IPR004358">
    <property type="entry name" value="Sig_transdc_His_kin-like_C"/>
</dbReference>
<dbReference type="RefSeq" id="WP_114592420.1">
    <property type="nucleotide sequence ID" value="NZ_CP031165.1"/>
</dbReference>
<keyword evidence="4" id="KW-0597">Phosphoprotein</keyword>
<dbReference type="InterPro" id="IPR003661">
    <property type="entry name" value="HisK_dim/P_dom"/>
</dbReference>
<dbReference type="Gene3D" id="3.30.565.10">
    <property type="entry name" value="Histidine kinase-like ATPase, C-terminal domain"/>
    <property type="match status" value="1"/>
</dbReference>
<dbReference type="InterPro" id="IPR050428">
    <property type="entry name" value="TCS_sensor_his_kinase"/>
</dbReference>
<dbReference type="PRINTS" id="PR00344">
    <property type="entry name" value="BCTRLSENSOR"/>
</dbReference>
<sequence>MNGTDTPMDQEAHVEALAGELDAIRRRVINVVGHELRTPVTTIHGLAGELSAAEDLATVRDVIGPALLRNAARLTVLLDDLLVAAGIETAIPVDSPGHLELADEVRAIWGDLRSSMLQLDGPPTTVTGPLTGIRRALRAVLENAAAYGTSEPEVSITEDEGTVTVRVFSPGPDIHPEEVRLATEPFFRGERAVTSHAGLGMGLSIAKAVAEGAGGTLSFEATVGGTLTSIVLPRAPIQ</sequence>
<comment type="catalytic activity">
    <reaction evidence="1">
        <text>ATP + protein L-histidine = ADP + protein N-phospho-L-histidine.</text>
        <dbReference type="EC" id="2.7.13.3"/>
    </reaction>
</comment>
<evidence type="ECO:0000256" key="10">
    <source>
        <dbReference type="ARBA" id="ARBA00023136"/>
    </source>
</evidence>
<evidence type="ECO:0000259" key="11">
    <source>
        <dbReference type="PROSITE" id="PS50109"/>
    </source>
</evidence>
<accession>A0A346Y0M0</accession>
<keyword evidence="8" id="KW-1133">Transmembrane helix</keyword>
<keyword evidence="10" id="KW-0472">Membrane</keyword>
<evidence type="ECO:0000256" key="1">
    <source>
        <dbReference type="ARBA" id="ARBA00000085"/>
    </source>
</evidence>
<evidence type="ECO:0000256" key="8">
    <source>
        <dbReference type="ARBA" id="ARBA00022989"/>
    </source>
</evidence>
<keyword evidence="5" id="KW-0808">Transferase</keyword>
<reference evidence="12 13" key="1">
    <citation type="submission" date="2018-09" db="EMBL/GenBank/DDBJ databases">
        <title>Complete genome sequence of Euzebya sp. DY32-46 isolated from seawater of Pacific Ocean.</title>
        <authorList>
            <person name="Xu L."/>
            <person name="Wu Y.-H."/>
            <person name="Xu X.-W."/>
        </authorList>
    </citation>
    <scope>NUCLEOTIDE SEQUENCE [LARGE SCALE GENOMIC DNA]</scope>
    <source>
        <strain evidence="12 13">DY32-46</strain>
    </source>
</reference>
<gene>
    <name evidence="12" type="ORF">DVS28_a3342</name>
</gene>
<name>A0A346Y0M0_9ACTN</name>
<keyword evidence="9" id="KW-0902">Two-component regulatory system</keyword>
<dbReference type="Proteomes" id="UP000264006">
    <property type="component" value="Chromosome"/>
</dbReference>
<dbReference type="InterPro" id="IPR005467">
    <property type="entry name" value="His_kinase_dom"/>
</dbReference>
<evidence type="ECO:0000313" key="12">
    <source>
        <dbReference type="EMBL" id="AXV08017.1"/>
    </source>
</evidence>
<evidence type="ECO:0000256" key="5">
    <source>
        <dbReference type="ARBA" id="ARBA00022679"/>
    </source>
</evidence>
<dbReference type="PANTHER" id="PTHR45436">
    <property type="entry name" value="SENSOR HISTIDINE KINASE YKOH"/>
    <property type="match status" value="1"/>
</dbReference>
<dbReference type="SMART" id="SM00387">
    <property type="entry name" value="HATPase_c"/>
    <property type="match status" value="1"/>
</dbReference>
<organism evidence="12 13">
    <name type="scientific">Euzebya pacifica</name>
    <dbReference type="NCBI Taxonomy" id="1608957"/>
    <lineage>
        <taxon>Bacteria</taxon>
        <taxon>Bacillati</taxon>
        <taxon>Actinomycetota</taxon>
        <taxon>Nitriliruptoria</taxon>
        <taxon>Euzebyales</taxon>
    </lineage>
</organism>
<keyword evidence="7 12" id="KW-0418">Kinase</keyword>
<dbReference type="EMBL" id="CP031165">
    <property type="protein sequence ID" value="AXV08017.1"/>
    <property type="molecule type" value="Genomic_DNA"/>
</dbReference>
<dbReference type="SMART" id="SM00388">
    <property type="entry name" value="HisKA"/>
    <property type="match status" value="1"/>
</dbReference>
<evidence type="ECO:0000256" key="9">
    <source>
        <dbReference type="ARBA" id="ARBA00023012"/>
    </source>
</evidence>
<dbReference type="PANTHER" id="PTHR45436:SF5">
    <property type="entry name" value="SENSOR HISTIDINE KINASE TRCS"/>
    <property type="match status" value="1"/>
</dbReference>
<dbReference type="GO" id="GO:0000155">
    <property type="term" value="F:phosphorelay sensor kinase activity"/>
    <property type="evidence" value="ECO:0007669"/>
    <property type="project" value="InterPro"/>
</dbReference>
<dbReference type="KEGG" id="euz:DVS28_a3342"/>
<evidence type="ECO:0000256" key="6">
    <source>
        <dbReference type="ARBA" id="ARBA00022692"/>
    </source>
</evidence>
<keyword evidence="6" id="KW-0812">Transmembrane</keyword>
<dbReference type="Pfam" id="PF00512">
    <property type="entry name" value="HisKA"/>
    <property type="match status" value="1"/>
</dbReference>
<dbReference type="CDD" id="cd00082">
    <property type="entry name" value="HisKA"/>
    <property type="match status" value="1"/>
</dbReference>
<dbReference type="Pfam" id="PF02518">
    <property type="entry name" value="HATPase_c"/>
    <property type="match status" value="1"/>
</dbReference>
<evidence type="ECO:0000256" key="7">
    <source>
        <dbReference type="ARBA" id="ARBA00022777"/>
    </source>
</evidence>
<evidence type="ECO:0000256" key="4">
    <source>
        <dbReference type="ARBA" id="ARBA00022553"/>
    </source>
</evidence>
<proteinExistence type="predicted"/>
<keyword evidence="13" id="KW-1185">Reference proteome</keyword>
<comment type="subcellular location">
    <subcellularLocation>
        <location evidence="2">Cell membrane</location>
    </subcellularLocation>
</comment>
<dbReference type="AlphaFoldDB" id="A0A346Y0M0"/>